<reference evidence="1 2" key="1">
    <citation type="submission" date="2016-08" db="EMBL/GenBank/DDBJ databases">
        <title>Complete Genome Sequence Of The Indigo Reducing Clostridium isatidis DSM15098.</title>
        <authorList>
            <person name="Little G.T."/>
            <person name="Minton N.P."/>
        </authorList>
    </citation>
    <scope>NUCLEOTIDE SEQUENCE [LARGE SCALE GENOMIC DNA]</scope>
    <source>
        <strain evidence="1 2">DSM 15098</strain>
    </source>
</reference>
<protein>
    <recommendedName>
        <fullName evidence="3">HNH endonuclease</fullName>
    </recommendedName>
</protein>
<evidence type="ECO:0000313" key="2">
    <source>
        <dbReference type="Proteomes" id="UP000264883"/>
    </source>
</evidence>
<dbReference type="Proteomes" id="UP000264883">
    <property type="component" value="Chromosome"/>
</dbReference>
<accession>A0A343JBE1</accession>
<proteinExistence type="predicted"/>
<dbReference type="RefSeq" id="WP_119864987.1">
    <property type="nucleotide sequence ID" value="NZ_CP016786.1"/>
</dbReference>
<dbReference type="OrthoDB" id="2081179at2"/>
<organism evidence="1 2">
    <name type="scientific">Clostridium isatidis</name>
    <dbReference type="NCBI Taxonomy" id="182773"/>
    <lineage>
        <taxon>Bacteria</taxon>
        <taxon>Bacillati</taxon>
        <taxon>Bacillota</taxon>
        <taxon>Clostridia</taxon>
        <taxon>Eubacteriales</taxon>
        <taxon>Clostridiaceae</taxon>
        <taxon>Clostridium</taxon>
    </lineage>
</organism>
<gene>
    <name evidence="1" type="ORF">BEN51_05005</name>
</gene>
<sequence length="214" mass="25109">MSKKNESCYWCGKDATSREHVPPKCLFPEDKDIKVVIDINFRKNLITVPSCDEHNLSKSNNDEYLMACMAAVVGNNDIAYIHTRTKLSRSVRRNPNLFKIIREGNIKIKNYNYPVAIAEVNTYRLSYSFEAIARAIYYYECTEQFKGKCSVWIPFFRKEMNDIGKQMLDLLQNEINQERRKWILKGENPDIFKYQLGNKDGFGSRILVMNFYNI</sequence>
<dbReference type="EMBL" id="CP016786">
    <property type="protein sequence ID" value="ASW42849.1"/>
    <property type="molecule type" value="Genomic_DNA"/>
</dbReference>
<evidence type="ECO:0000313" key="1">
    <source>
        <dbReference type="EMBL" id="ASW42849.1"/>
    </source>
</evidence>
<dbReference type="AlphaFoldDB" id="A0A343JBE1"/>
<dbReference type="KEGG" id="cia:BEN51_05005"/>
<evidence type="ECO:0008006" key="3">
    <source>
        <dbReference type="Google" id="ProtNLM"/>
    </source>
</evidence>
<name>A0A343JBE1_9CLOT</name>
<keyword evidence="2" id="KW-1185">Reference proteome</keyword>